<protein>
    <submittedName>
        <fullName evidence="2">ABC transporter permease</fullName>
    </submittedName>
</protein>
<name>A0ABT1W2V2_9PROT</name>
<accession>A0ABT1W2V2</accession>
<gene>
    <name evidence="2" type="ORF">NFI95_01835</name>
</gene>
<sequence>MIRSFTCVCALLAGASGLYLYSEKHRTTLLDQKISHIVADTQQIRERTAMLRAEWALLNQPDRLQQLSTRFLPQLTAMAPTQFVQMASLDARLPAVGPETPPHPIATPETAPALVGAKPGAPEAEPAPDAAGAAIARADQARPAAPAPPEAGGVQVASAQPLPAPRLAMTRVAQTKPKTPARRDVELADADDGSDVTQADATPRRAARAPVRAAHIAAPVRLASSGQTRPAISAAPSYSRPPVIAAAAWHPAHQSWPVARPATYSAPAAPSIGSALGSSLGSARSSLPAPVPVSDGN</sequence>
<feature type="compositionally biased region" description="Low complexity" evidence="1">
    <location>
        <begin position="267"/>
        <end position="288"/>
    </location>
</feature>
<evidence type="ECO:0000313" key="3">
    <source>
        <dbReference type="Proteomes" id="UP001524587"/>
    </source>
</evidence>
<proteinExistence type="predicted"/>
<organism evidence="2 3">
    <name type="scientific">Endosaccharibacter trunci</name>
    <dbReference type="NCBI Taxonomy" id="2812733"/>
    <lineage>
        <taxon>Bacteria</taxon>
        <taxon>Pseudomonadati</taxon>
        <taxon>Pseudomonadota</taxon>
        <taxon>Alphaproteobacteria</taxon>
        <taxon>Acetobacterales</taxon>
        <taxon>Acetobacteraceae</taxon>
        <taxon>Endosaccharibacter</taxon>
    </lineage>
</organism>
<dbReference type="RefSeq" id="WP_422862630.1">
    <property type="nucleotide sequence ID" value="NZ_JAMSKV010000001.1"/>
</dbReference>
<evidence type="ECO:0000313" key="2">
    <source>
        <dbReference type="EMBL" id="MCQ8277192.1"/>
    </source>
</evidence>
<evidence type="ECO:0000256" key="1">
    <source>
        <dbReference type="SAM" id="MobiDB-lite"/>
    </source>
</evidence>
<reference evidence="2 3" key="1">
    <citation type="submission" date="2022-06" db="EMBL/GenBank/DDBJ databases">
        <title>Endosaccharibacter gen. nov., sp. nov., endophytic bacteria isolated from sugarcane.</title>
        <authorList>
            <person name="Pitiwittayakul N."/>
            <person name="Yukphan P."/>
            <person name="Charoenyingcharoen P."/>
            <person name="Tanasupawat S."/>
        </authorList>
    </citation>
    <scope>NUCLEOTIDE SEQUENCE [LARGE SCALE GENOMIC DNA]</scope>
    <source>
        <strain evidence="2 3">KSS8</strain>
    </source>
</reference>
<dbReference type="Proteomes" id="UP001524587">
    <property type="component" value="Unassembled WGS sequence"/>
</dbReference>
<feature type="region of interest" description="Disordered" evidence="1">
    <location>
        <begin position="267"/>
        <end position="297"/>
    </location>
</feature>
<keyword evidence="3" id="KW-1185">Reference proteome</keyword>
<dbReference type="EMBL" id="JAMSKV010000001">
    <property type="protein sequence ID" value="MCQ8277192.1"/>
    <property type="molecule type" value="Genomic_DNA"/>
</dbReference>
<feature type="region of interest" description="Disordered" evidence="1">
    <location>
        <begin position="95"/>
        <end position="157"/>
    </location>
</feature>
<feature type="compositionally biased region" description="Low complexity" evidence="1">
    <location>
        <begin position="116"/>
        <end position="157"/>
    </location>
</feature>
<comment type="caution">
    <text evidence="2">The sequence shown here is derived from an EMBL/GenBank/DDBJ whole genome shotgun (WGS) entry which is preliminary data.</text>
</comment>